<dbReference type="HAMAP" id="MF_00037">
    <property type="entry name" value="MurB"/>
    <property type="match status" value="1"/>
</dbReference>
<dbReference type="GO" id="GO:0008762">
    <property type="term" value="F:UDP-N-acetylmuramate dehydrogenase activity"/>
    <property type="evidence" value="ECO:0007669"/>
    <property type="project" value="UniProtKB-EC"/>
</dbReference>
<feature type="active site" evidence="19">
    <location>
        <position position="162"/>
    </location>
</feature>
<sequence>MEVLKDVSLKPYNTFGIDLPAEAFVEIDSLDTLLKALSFEDHPDFFILSGGSNLLLTAPLRALVLYINIQGKEILSQDGQTAIIRAMAGENWHELVLWSLGKGLGGLENLALIPGKCGTAPIQNIGAYGVELKDVFHACEAVEMATGILHRFTAEDCSFGYRDSFFKQEGKGKYIITSVELKLTQTNHRLSTSYGAIQEELHRMGISEPAPGDVAKAVIAIRQSKLPDPKVLGNSGSFFKNPVIPTAQYAILKERFPELPGYPQEGARVKVPAGWLIEKCGFKGYRKGDAGVHQKQALVLVNYGNASGQEVLKLARQIQQTVQETYGIAIVPEVNIV</sequence>
<dbReference type="InterPro" id="IPR036318">
    <property type="entry name" value="FAD-bd_PCMH-like_sf"/>
</dbReference>
<protein>
    <recommendedName>
        <fullName evidence="6 19">UDP-N-acetylenolpyruvoylglucosamine reductase</fullName>
        <ecNumber evidence="5 19">1.3.1.98</ecNumber>
    </recommendedName>
    <alternativeName>
        <fullName evidence="17 19">UDP-N-acetylmuramate dehydrogenase</fullName>
    </alternativeName>
</protein>
<keyword evidence="9 19" id="KW-0285">Flavoprotein</keyword>
<keyword evidence="10 19" id="KW-0274">FAD</keyword>
<evidence type="ECO:0000256" key="1">
    <source>
        <dbReference type="ARBA" id="ARBA00001974"/>
    </source>
</evidence>
<evidence type="ECO:0000256" key="8">
    <source>
        <dbReference type="ARBA" id="ARBA00022618"/>
    </source>
</evidence>
<dbReference type="SUPFAM" id="SSF56194">
    <property type="entry name" value="Uridine diphospho-N-Acetylenolpyruvylglucosamine reductase, MurB, C-terminal domain"/>
    <property type="match status" value="1"/>
</dbReference>
<evidence type="ECO:0000256" key="7">
    <source>
        <dbReference type="ARBA" id="ARBA00022490"/>
    </source>
</evidence>
<evidence type="ECO:0000256" key="17">
    <source>
        <dbReference type="ARBA" id="ARBA00031026"/>
    </source>
</evidence>
<name>A0ABT7WHG0_9FLAO</name>
<dbReference type="InterPro" id="IPR011601">
    <property type="entry name" value="MurB_C"/>
</dbReference>
<keyword evidence="16 19" id="KW-0961">Cell wall biogenesis/degradation</keyword>
<keyword evidence="12 19" id="KW-0133">Cell shape</keyword>
<evidence type="ECO:0000256" key="10">
    <source>
        <dbReference type="ARBA" id="ARBA00022827"/>
    </source>
</evidence>
<keyword evidence="7 19" id="KW-0963">Cytoplasm</keyword>
<dbReference type="InterPro" id="IPR036635">
    <property type="entry name" value="MurB_C_sf"/>
</dbReference>
<feature type="active site" evidence="19">
    <location>
        <position position="333"/>
    </location>
</feature>
<evidence type="ECO:0000313" key="21">
    <source>
        <dbReference type="EMBL" id="MDM9632346.1"/>
    </source>
</evidence>
<accession>A0ABT7WHG0</accession>
<dbReference type="RefSeq" id="WP_289725713.1">
    <property type="nucleotide sequence ID" value="NZ_JAUDUY010000008.1"/>
</dbReference>
<dbReference type="Gene3D" id="3.30.465.10">
    <property type="match status" value="1"/>
</dbReference>
<evidence type="ECO:0000256" key="3">
    <source>
        <dbReference type="ARBA" id="ARBA00004496"/>
    </source>
</evidence>
<keyword evidence="8 19" id="KW-0132">Cell division</keyword>
<comment type="function">
    <text evidence="2 19">Cell wall formation.</text>
</comment>
<comment type="cofactor">
    <cofactor evidence="1 19">
        <name>FAD</name>
        <dbReference type="ChEBI" id="CHEBI:57692"/>
    </cofactor>
</comment>
<dbReference type="InterPro" id="IPR003170">
    <property type="entry name" value="MurB"/>
</dbReference>
<dbReference type="InterPro" id="IPR016169">
    <property type="entry name" value="FAD-bd_PCMH_sub2"/>
</dbReference>
<dbReference type="Pfam" id="PF01565">
    <property type="entry name" value="FAD_binding_4"/>
    <property type="match status" value="1"/>
</dbReference>
<evidence type="ECO:0000313" key="22">
    <source>
        <dbReference type="Proteomes" id="UP001174839"/>
    </source>
</evidence>
<comment type="similarity">
    <text evidence="19">Belongs to the MurB family.</text>
</comment>
<dbReference type="PANTHER" id="PTHR21071">
    <property type="entry name" value="UDP-N-ACETYLENOLPYRUVOYLGLUCOSAMINE REDUCTASE"/>
    <property type="match status" value="1"/>
</dbReference>
<comment type="pathway">
    <text evidence="4 19">Cell wall biogenesis; peptidoglycan biosynthesis.</text>
</comment>
<dbReference type="PROSITE" id="PS51387">
    <property type="entry name" value="FAD_PCMH"/>
    <property type="match status" value="1"/>
</dbReference>
<keyword evidence="22" id="KW-1185">Reference proteome</keyword>
<dbReference type="InterPro" id="IPR016166">
    <property type="entry name" value="FAD-bd_PCMH"/>
</dbReference>
<dbReference type="InterPro" id="IPR006094">
    <property type="entry name" value="Oxid_FAD_bind_N"/>
</dbReference>
<reference evidence="21" key="1">
    <citation type="submission" date="2023-06" db="EMBL/GenBank/DDBJ databases">
        <title>Robiginitalea aurantiacus sp. nov. and Algoriphagus sediminis sp. nov., isolated from coastal sediment.</title>
        <authorList>
            <person name="Zhou Z.Y."/>
            <person name="An J."/>
            <person name="Jia Y.W."/>
            <person name="Du Z.J."/>
        </authorList>
    </citation>
    <scope>NUCLEOTIDE SEQUENCE</scope>
    <source>
        <strain evidence="21">M39</strain>
    </source>
</reference>
<evidence type="ECO:0000256" key="18">
    <source>
        <dbReference type="ARBA" id="ARBA00048914"/>
    </source>
</evidence>
<dbReference type="EC" id="1.3.1.98" evidence="5 19"/>
<dbReference type="NCBIfam" id="NF010478">
    <property type="entry name" value="PRK13903.1"/>
    <property type="match status" value="1"/>
</dbReference>
<feature type="active site" description="Proton donor" evidence="19">
    <location>
        <position position="237"/>
    </location>
</feature>
<organism evidence="21 22">
    <name type="scientific">Robiginitalea aurantiaca</name>
    <dbReference type="NCBI Taxonomy" id="3056915"/>
    <lineage>
        <taxon>Bacteria</taxon>
        <taxon>Pseudomonadati</taxon>
        <taxon>Bacteroidota</taxon>
        <taxon>Flavobacteriia</taxon>
        <taxon>Flavobacteriales</taxon>
        <taxon>Flavobacteriaceae</taxon>
        <taxon>Robiginitalea</taxon>
    </lineage>
</organism>
<keyword evidence="11 19" id="KW-0521">NADP</keyword>
<dbReference type="Gene3D" id="3.30.43.10">
    <property type="entry name" value="Uridine Diphospho-n-acetylenolpyruvylglucosamine Reductase, domain 2"/>
    <property type="match status" value="1"/>
</dbReference>
<dbReference type="Gene3D" id="3.90.78.10">
    <property type="entry name" value="UDP-N-acetylenolpyruvoylglucosamine reductase, C-terminal domain"/>
    <property type="match status" value="1"/>
</dbReference>
<dbReference type="PANTHER" id="PTHR21071:SF4">
    <property type="entry name" value="UDP-N-ACETYLENOLPYRUVOYLGLUCOSAMINE REDUCTASE"/>
    <property type="match status" value="1"/>
</dbReference>
<evidence type="ECO:0000256" key="9">
    <source>
        <dbReference type="ARBA" id="ARBA00022630"/>
    </source>
</evidence>
<dbReference type="SUPFAM" id="SSF56176">
    <property type="entry name" value="FAD-binding/transporter-associated domain-like"/>
    <property type="match status" value="1"/>
</dbReference>
<gene>
    <name evidence="19 21" type="primary">murB</name>
    <name evidence="21" type="ORF">QU605_12750</name>
</gene>
<dbReference type="NCBIfam" id="NF000755">
    <property type="entry name" value="PRK00046.1"/>
    <property type="match status" value="1"/>
</dbReference>
<feature type="domain" description="FAD-binding PCMH-type" evidence="20">
    <location>
        <begin position="17"/>
        <end position="186"/>
    </location>
</feature>
<dbReference type="InterPro" id="IPR016167">
    <property type="entry name" value="FAD-bd_PCMH_sub1"/>
</dbReference>
<evidence type="ECO:0000256" key="6">
    <source>
        <dbReference type="ARBA" id="ARBA00015188"/>
    </source>
</evidence>
<dbReference type="EMBL" id="JAUDUY010000008">
    <property type="protein sequence ID" value="MDM9632346.1"/>
    <property type="molecule type" value="Genomic_DNA"/>
</dbReference>
<evidence type="ECO:0000256" key="2">
    <source>
        <dbReference type="ARBA" id="ARBA00003921"/>
    </source>
</evidence>
<dbReference type="Pfam" id="PF02873">
    <property type="entry name" value="MurB_C"/>
    <property type="match status" value="1"/>
</dbReference>
<keyword evidence="13 19" id="KW-0573">Peptidoglycan synthesis</keyword>
<comment type="subcellular location">
    <subcellularLocation>
        <location evidence="3 19">Cytoplasm</location>
    </subcellularLocation>
</comment>
<evidence type="ECO:0000259" key="20">
    <source>
        <dbReference type="PROSITE" id="PS51387"/>
    </source>
</evidence>
<dbReference type="Proteomes" id="UP001174839">
    <property type="component" value="Unassembled WGS sequence"/>
</dbReference>
<evidence type="ECO:0000256" key="4">
    <source>
        <dbReference type="ARBA" id="ARBA00004752"/>
    </source>
</evidence>
<dbReference type="NCBIfam" id="TIGR00179">
    <property type="entry name" value="murB"/>
    <property type="match status" value="1"/>
</dbReference>
<proteinExistence type="inferred from homology"/>
<evidence type="ECO:0000256" key="16">
    <source>
        <dbReference type="ARBA" id="ARBA00023316"/>
    </source>
</evidence>
<evidence type="ECO:0000256" key="5">
    <source>
        <dbReference type="ARBA" id="ARBA00012518"/>
    </source>
</evidence>
<evidence type="ECO:0000256" key="12">
    <source>
        <dbReference type="ARBA" id="ARBA00022960"/>
    </source>
</evidence>
<evidence type="ECO:0000256" key="19">
    <source>
        <dbReference type="HAMAP-Rule" id="MF_00037"/>
    </source>
</evidence>
<evidence type="ECO:0000256" key="15">
    <source>
        <dbReference type="ARBA" id="ARBA00023306"/>
    </source>
</evidence>
<keyword evidence="15 19" id="KW-0131">Cell cycle</keyword>
<evidence type="ECO:0000256" key="11">
    <source>
        <dbReference type="ARBA" id="ARBA00022857"/>
    </source>
</evidence>
<comment type="catalytic activity">
    <reaction evidence="18 19">
        <text>UDP-N-acetyl-alpha-D-muramate + NADP(+) = UDP-N-acetyl-3-O-(1-carboxyvinyl)-alpha-D-glucosamine + NADPH + H(+)</text>
        <dbReference type="Rhea" id="RHEA:12248"/>
        <dbReference type="ChEBI" id="CHEBI:15378"/>
        <dbReference type="ChEBI" id="CHEBI:57783"/>
        <dbReference type="ChEBI" id="CHEBI:58349"/>
        <dbReference type="ChEBI" id="CHEBI:68483"/>
        <dbReference type="ChEBI" id="CHEBI:70757"/>
        <dbReference type="EC" id="1.3.1.98"/>
    </reaction>
</comment>
<keyword evidence="14 19" id="KW-0560">Oxidoreductase</keyword>
<evidence type="ECO:0000256" key="14">
    <source>
        <dbReference type="ARBA" id="ARBA00023002"/>
    </source>
</evidence>
<comment type="caution">
    <text evidence="21">The sequence shown here is derived from an EMBL/GenBank/DDBJ whole genome shotgun (WGS) entry which is preliminary data.</text>
</comment>
<evidence type="ECO:0000256" key="13">
    <source>
        <dbReference type="ARBA" id="ARBA00022984"/>
    </source>
</evidence>